<reference evidence="7 8" key="2">
    <citation type="journal article" date="1995" name="Appl. Microbiol. Biotechnol.">
        <title>Purification and properties of an alkaline protease from alkalophilic Bacillus sp. KSM-K16.</title>
        <authorList>
            <person name="Kobayashi T."/>
            <person name="Hakamada Y."/>
            <person name="Adachi S."/>
            <person name="Hitomi J."/>
            <person name="Yoshimatsu T."/>
            <person name="Koike K."/>
            <person name="Kawai S."/>
            <person name="Ito S."/>
        </authorList>
    </citation>
    <scope>NUCLEOTIDE SEQUENCE [LARGE SCALE GENOMIC DNA]</scope>
    <source>
        <strain evidence="7 8">KSM-K16</strain>
    </source>
</reference>
<reference evidence="7 8" key="5">
    <citation type="journal article" date="2007" name="Extremophiles">
        <title>Intragenomic diversity of the V1 regions of 16S rRNA genes in high-alkaline protease-producing Bacillus clausii spp.</title>
        <authorList>
            <person name="Kageyama Y."/>
            <person name="Takaki Y."/>
            <person name="Shimamura S."/>
            <person name="Nishi S."/>
            <person name="Nogi Y."/>
            <person name="Uchimura K."/>
            <person name="Kobayashi T."/>
            <person name="Hitomi J."/>
            <person name="Ozaki K."/>
            <person name="Kawai S."/>
            <person name="Ito S."/>
            <person name="Horikoshi K."/>
        </authorList>
    </citation>
    <scope>NUCLEOTIDE SEQUENCE [LARGE SCALE GENOMIC DNA]</scope>
    <source>
        <strain evidence="7 8">KSM-K16</strain>
    </source>
</reference>
<dbReference type="NCBIfam" id="NF008453">
    <property type="entry name" value="PRK11308.1"/>
    <property type="match status" value="1"/>
</dbReference>
<evidence type="ECO:0000313" key="7">
    <source>
        <dbReference type="EMBL" id="BAD63108.1"/>
    </source>
</evidence>
<comment type="similarity">
    <text evidence="1">Belongs to the ABC transporter superfamily.</text>
</comment>
<evidence type="ECO:0000256" key="2">
    <source>
        <dbReference type="ARBA" id="ARBA00022448"/>
    </source>
</evidence>
<dbReference type="NCBIfam" id="TIGR01727">
    <property type="entry name" value="oligo_HPY"/>
    <property type="match status" value="1"/>
</dbReference>
<dbReference type="InterPro" id="IPR017871">
    <property type="entry name" value="ABC_transporter-like_CS"/>
</dbReference>
<feature type="compositionally biased region" description="Basic and acidic residues" evidence="5">
    <location>
        <begin position="22"/>
        <end position="32"/>
    </location>
</feature>
<dbReference type="GO" id="GO:0005524">
    <property type="term" value="F:ATP binding"/>
    <property type="evidence" value="ECO:0007669"/>
    <property type="project" value="UniProtKB-KW"/>
</dbReference>
<dbReference type="GO" id="GO:0015833">
    <property type="term" value="P:peptide transport"/>
    <property type="evidence" value="ECO:0007669"/>
    <property type="project" value="InterPro"/>
</dbReference>
<feature type="region of interest" description="Disordered" evidence="5">
    <location>
        <begin position="1"/>
        <end position="34"/>
    </location>
</feature>
<feature type="domain" description="ABC transporter" evidence="6">
    <location>
        <begin position="42"/>
        <end position="292"/>
    </location>
</feature>
<name>Q5WKJ7_SHOC1</name>
<organism evidence="7 8">
    <name type="scientific">Shouchella clausii (strain KSM-K16)</name>
    <name type="common">Alkalihalobacillus clausii</name>
    <dbReference type="NCBI Taxonomy" id="66692"/>
    <lineage>
        <taxon>Bacteria</taxon>
        <taxon>Bacillati</taxon>
        <taxon>Bacillota</taxon>
        <taxon>Bacilli</taxon>
        <taxon>Bacillales</taxon>
        <taxon>Bacillaceae</taxon>
        <taxon>Shouchella</taxon>
    </lineage>
</organism>
<dbReference type="InterPro" id="IPR003439">
    <property type="entry name" value="ABC_transporter-like_ATP-bd"/>
</dbReference>
<dbReference type="EMBL" id="AP006627">
    <property type="protein sequence ID" value="BAD63108.1"/>
    <property type="molecule type" value="Genomic_DNA"/>
</dbReference>
<dbReference type="InterPro" id="IPR013563">
    <property type="entry name" value="Oligopep_ABC_C"/>
</dbReference>
<evidence type="ECO:0000313" key="8">
    <source>
        <dbReference type="Proteomes" id="UP000001168"/>
    </source>
</evidence>
<reference evidence="7 8" key="1">
    <citation type="journal article" date="1994" name="J. Ferment. Bioeng.">
        <title>Molecular cloning and nucleotide sequence of the gene for an alkaline protease from the alkalophilic Bacillus sp. KSM-K16.</title>
        <authorList>
            <person name="Hakamada Y."/>
            <person name="Kobayashi T."/>
            <person name="Hitomi J."/>
            <person name="Kawai S."/>
            <person name="Ito S."/>
        </authorList>
    </citation>
    <scope>NUCLEOTIDE SEQUENCE [LARGE SCALE GENOMIC DNA]</scope>
    <source>
        <strain evidence="7 8">KSM-K16</strain>
    </source>
</reference>
<gene>
    <name evidence="7" type="ordered locus">ABC0568</name>
</gene>
<dbReference type="Pfam" id="PF00005">
    <property type="entry name" value="ABC_tran"/>
    <property type="match status" value="1"/>
</dbReference>
<dbReference type="PROSITE" id="PS50893">
    <property type="entry name" value="ABC_TRANSPORTER_2"/>
    <property type="match status" value="1"/>
</dbReference>
<evidence type="ECO:0000256" key="3">
    <source>
        <dbReference type="ARBA" id="ARBA00022741"/>
    </source>
</evidence>
<evidence type="ECO:0000256" key="5">
    <source>
        <dbReference type="SAM" id="MobiDB-lite"/>
    </source>
</evidence>
<reference evidence="7 8" key="3">
    <citation type="journal article" date="1997" name="Protein Eng.">
        <title>High-resolution crystal structure of M-protease: phylogeny aided analysis of the high-alkaline adaptation mechanism.</title>
        <authorList>
            <person name="Shirai T."/>
            <person name="Suzuki A."/>
            <person name="Yamane T."/>
            <person name="Ashida T."/>
            <person name="Kobayashi T."/>
            <person name="Ito S."/>
        </authorList>
    </citation>
    <scope>NUCLEOTIDE SEQUENCE [LARGE SCALE GENOMIC DNA]</scope>
    <source>
        <strain evidence="7 8">KSM-K16</strain>
    </source>
</reference>
<keyword evidence="2" id="KW-0813">Transport</keyword>
<accession>Q5WKJ7</accession>
<keyword evidence="8" id="KW-1185">Reference proteome</keyword>
<dbReference type="CDD" id="cd03257">
    <property type="entry name" value="ABC_NikE_OppD_transporters"/>
    <property type="match status" value="1"/>
</dbReference>
<evidence type="ECO:0000256" key="4">
    <source>
        <dbReference type="ARBA" id="ARBA00022840"/>
    </source>
</evidence>
<dbReference type="GO" id="GO:0016887">
    <property type="term" value="F:ATP hydrolysis activity"/>
    <property type="evidence" value="ECO:0007669"/>
    <property type="project" value="InterPro"/>
</dbReference>
<dbReference type="STRING" id="66692.ABC0568"/>
<dbReference type="eggNOG" id="COG4608">
    <property type="taxonomic scope" value="Bacteria"/>
</dbReference>
<proteinExistence type="inferred from homology"/>
<dbReference type="PANTHER" id="PTHR43776:SF7">
    <property type="entry name" value="D,D-DIPEPTIDE TRANSPORT ATP-BINDING PROTEIN DDPF-RELATED"/>
    <property type="match status" value="1"/>
</dbReference>
<reference evidence="8" key="4">
    <citation type="submission" date="2003-10" db="EMBL/GenBank/DDBJ databases">
        <title>The complete genome sequence of the alkaliphilic Bacillus clausii KSM-K16.</title>
        <authorList>
            <person name="Takaki Y."/>
            <person name="Kageyama Y."/>
            <person name="Shimamura S."/>
            <person name="Suzuki H."/>
            <person name="Nishi S."/>
            <person name="Hatada Y."/>
            <person name="Kawai S."/>
            <person name="Ito S."/>
            <person name="Horikoshi K."/>
        </authorList>
    </citation>
    <scope>NUCLEOTIDE SEQUENCE [LARGE SCALE GENOMIC DNA]</scope>
    <source>
        <strain evidence="8">KSM-K16</strain>
    </source>
</reference>
<dbReference type="Pfam" id="PF08352">
    <property type="entry name" value="oligo_HPY"/>
    <property type="match status" value="1"/>
</dbReference>
<dbReference type="SMART" id="SM00382">
    <property type="entry name" value="AAA"/>
    <property type="match status" value="1"/>
</dbReference>
<dbReference type="PANTHER" id="PTHR43776">
    <property type="entry name" value="TRANSPORT ATP-BINDING PROTEIN"/>
    <property type="match status" value="1"/>
</dbReference>
<protein>
    <submittedName>
        <fullName evidence="7">Oligopeptide ABC transporter ATP-binding protein</fullName>
    </submittedName>
</protein>
<sequence length="367" mass="40969">MPREKAGAYRNRGRAPSGLSFSDKRQNARTEGESVGMTEPILKVEQVKKHFPIKKSLLKRETQTVKAVDGVSFDLFKGETLGVVGESGCGKSTLARLINQLIRPTEGTVHFHGKNLAGLSAAEVRKVRKHIQMVFQNPYASLDPRKTVGQLIMEPLVIHGVGTRDSQKKRLYELLETVGLNEGHAKRYPHEFSGGQRQRINIARALALHPDIIICDEPVSALDVSVQAQVINLLKDLQSEFQLTYVFISHDLNVVRYMCDRIAVMYLGKIVEMGTYEQIYHHPKHPYTKALLSAVPKESPFEQKQRTILSGDVPSPVNPPPGCPFHKRCPEAMPSCQEVAPTLIKQTNGQQVACHLMNDTEEEAICH</sequence>
<evidence type="ECO:0000259" key="6">
    <source>
        <dbReference type="PROSITE" id="PS50893"/>
    </source>
</evidence>
<dbReference type="Proteomes" id="UP000001168">
    <property type="component" value="Chromosome"/>
</dbReference>
<dbReference type="InterPro" id="IPR050319">
    <property type="entry name" value="ABC_transp_ATP-bind"/>
</dbReference>
<dbReference type="PROSITE" id="PS00211">
    <property type="entry name" value="ABC_TRANSPORTER_1"/>
    <property type="match status" value="1"/>
</dbReference>
<dbReference type="InterPro" id="IPR027417">
    <property type="entry name" value="P-loop_NTPase"/>
</dbReference>
<dbReference type="FunFam" id="3.40.50.300:FF:000016">
    <property type="entry name" value="Oligopeptide ABC transporter ATP-binding component"/>
    <property type="match status" value="1"/>
</dbReference>
<keyword evidence="4 7" id="KW-0067">ATP-binding</keyword>
<dbReference type="InterPro" id="IPR003593">
    <property type="entry name" value="AAA+_ATPase"/>
</dbReference>
<evidence type="ECO:0000256" key="1">
    <source>
        <dbReference type="ARBA" id="ARBA00005417"/>
    </source>
</evidence>
<keyword evidence="3" id="KW-0547">Nucleotide-binding</keyword>
<dbReference type="HOGENOM" id="CLU_000604_1_23_9"/>
<dbReference type="AlphaFoldDB" id="Q5WKJ7"/>
<dbReference type="SUPFAM" id="SSF52540">
    <property type="entry name" value="P-loop containing nucleoside triphosphate hydrolases"/>
    <property type="match status" value="1"/>
</dbReference>
<dbReference type="KEGG" id="bcl:ABC0568"/>
<dbReference type="GO" id="GO:0055085">
    <property type="term" value="P:transmembrane transport"/>
    <property type="evidence" value="ECO:0007669"/>
    <property type="project" value="UniProtKB-ARBA"/>
</dbReference>
<dbReference type="Gene3D" id="3.40.50.300">
    <property type="entry name" value="P-loop containing nucleotide triphosphate hydrolases"/>
    <property type="match status" value="1"/>
</dbReference>